<evidence type="ECO:0000256" key="1">
    <source>
        <dbReference type="SAM" id="SignalP"/>
    </source>
</evidence>
<protein>
    <recommendedName>
        <fullName evidence="4">SprB repeat-containing protein</fullName>
    </recommendedName>
</protein>
<evidence type="ECO:0008006" key="4">
    <source>
        <dbReference type="Google" id="ProtNLM"/>
    </source>
</evidence>
<sequence>MKKKTILICSLIISSVAYSQVGINTTNPQGTFHVDGAKDNPSTGAPSVAQQANDFTVTPAGAVGIGVTVPTNTLDVNGTARIRTINPASSGTVLSSVYVDATGVVMKQESSTTGEVRSHSGTIGAGVNGLYLSGIPNGLYRLTITNVNGCGDATTVNYLVHSYSTNSYYGLKGINGFLTSTFGSPIYTQTARNTVAVTWSGLGGCADGGNATAFNYTVTMPTAGQINIINNGNVARNYKVTLTRND</sequence>
<dbReference type="RefSeq" id="WP_149385874.1">
    <property type="nucleotide sequence ID" value="NZ_VTRU01000001.1"/>
</dbReference>
<feature type="chain" id="PRO_5023045476" description="SprB repeat-containing protein" evidence="1">
    <location>
        <begin position="20"/>
        <end position="246"/>
    </location>
</feature>
<geneLocation type="plasmid" evidence="2">
    <name>unnamed1</name>
</geneLocation>
<keyword evidence="1" id="KW-0732">Signal</keyword>
<feature type="signal peptide" evidence="1">
    <location>
        <begin position="1"/>
        <end position="19"/>
    </location>
</feature>
<reference evidence="2 3" key="1">
    <citation type="submission" date="2019-08" db="EMBL/GenBank/DDBJ databases">
        <title>Draft genome sequence of Chryseobacterium sp. Gsoil 183.</title>
        <authorList>
            <person name="Im W.-T."/>
        </authorList>
    </citation>
    <scope>NUCLEOTIDE SEQUENCE [LARGE SCALE GENOMIC DNA]</scope>
    <source>
        <strain evidence="2 3">Gsoil 183</strain>
        <plasmid evidence="2">unnamed1</plasmid>
    </source>
</reference>
<dbReference type="EMBL" id="VTRU01000001">
    <property type="protein sequence ID" value="TZF98705.1"/>
    <property type="molecule type" value="Genomic_DNA"/>
</dbReference>
<evidence type="ECO:0000313" key="3">
    <source>
        <dbReference type="Proteomes" id="UP000323884"/>
    </source>
</evidence>
<name>A0A5D8ZUT9_9FLAO</name>
<comment type="caution">
    <text evidence="2">The sequence shown here is derived from an EMBL/GenBank/DDBJ whole genome shotgun (WGS) entry which is preliminary data.</text>
</comment>
<keyword evidence="3" id="KW-1185">Reference proteome</keyword>
<evidence type="ECO:0000313" key="2">
    <source>
        <dbReference type="EMBL" id="TZF98705.1"/>
    </source>
</evidence>
<keyword evidence="2" id="KW-0614">Plasmid</keyword>
<gene>
    <name evidence="2" type="ORF">FW781_01900</name>
</gene>
<dbReference type="Proteomes" id="UP000323884">
    <property type="component" value="Unassembled WGS sequence"/>
</dbReference>
<accession>A0A5D8ZUT9</accession>
<dbReference type="OrthoDB" id="1340656at2"/>
<dbReference type="AlphaFoldDB" id="A0A5D8ZUT9"/>
<organism evidence="2 3">
    <name type="scientific">Chryseobacterium panacisoli</name>
    <dbReference type="NCBI Taxonomy" id="1807141"/>
    <lineage>
        <taxon>Bacteria</taxon>
        <taxon>Pseudomonadati</taxon>
        <taxon>Bacteroidota</taxon>
        <taxon>Flavobacteriia</taxon>
        <taxon>Flavobacteriales</taxon>
        <taxon>Weeksellaceae</taxon>
        <taxon>Chryseobacterium group</taxon>
        <taxon>Chryseobacterium</taxon>
    </lineage>
</organism>
<proteinExistence type="predicted"/>